<dbReference type="Gene3D" id="3.30.700.10">
    <property type="entry name" value="Glycoprotein, Type 4 Pilin"/>
    <property type="match status" value="1"/>
</dbReference>
<keyword evidence="3" id="KW-1185">Reference proteome</keyword>
<proteinExistence type="predicted"/>
<dbReference type="Pfam" id="PF07963">
    <property type="entry name" value="N_methyl"/>
    <property type="match status" value="1"/>
</dbReference>
<dbReference type="SUPFAM" id="SSF54523">
    <property type="entry name" value="Pili subunits"/>
    <property type="match status" value="1"/>
</dbReference>
<gene>
    <name evidence="2" type="ORF">WG78_13855</name>
</gene>
<feature type="transmembrane region" description="Helical" evidence="1">
    <location>
        <begin position="12"/>
        <end position="30"/>
    </location>
</feature>
<accession>A0A0N0GMX6</accession>
<dbReference type="STRING" id="857265.WG78_13855"/>
<dbReference type="GO" id="GO:0043683">
    <property type="term" value="P:type IV pilus assembly"/>
    <property type="evidence" value="ECO:0007669"/>
    <property type="project" value="InterPro"/>
</dbReference>
<name>A0A0N0GMX6_9NEIS</name>
<dbReference type="InterPro" id="IPR031982">
    <property type="entry name" value="PilE-like"/>
</dbReference>
<evidence type="ECO:0000313" key="2">
    <source>
        <dbReference type="EMBL" id="KPC52149.1"/>
    </source>
</evidence>
<evidence type="ECO:0000313" key="3">
    <source>
        <dbReference type="Proteomes" id="UP000037939"/>
    </source>
</evidence>
<dbReference type="RefSeq" id="WP_053938406.1">
    <property type="nucleotide sequence ID" value="NZ_LAQT01000010.1"/>
</dbReference>
<keyword evidence="1" id="KW-1133">Transmembrane helix</keyword>
<comment type="caution">
    <text evidence="2">The sequence shown here is derived from an EMBL/GenBank/DDBJ whole genome shotgun (WGS) entry which is preliminary data.</text>
</comment>
<keyword evidence="1" id="KW-0472">Membrane</keyword>
<dbReference type="InterPro" id="IPR012902">
    <property type="entry name" value="N_methyl_site"/>
</dbReference>
<reference evidence="2 3" key="1">
    <citation type="submission" date="2015-07" db="EMBL/GenBank/DDBJ databases">
        <title>Draft genome sequence of the Amantichitinum ursilacus IGB-41, a new chitin-degrading bacterium.</title>
        <authorList>
            <person name="Kirstahler P."/>
            <person name="Guenther M."/>
            <person name="Grumaz C."/>
            <person name="Rupp S."/>
            <person name="Zibek S."/>
            <person name="Sohn K."/>
        </authorList>
    </citation>
    <scope>NUCLEOTIDE SEQUENCE [LARGE SCALE GENOMIC DNA]</scope>
    <source>
        <strain evidence="2 3">IGB-41</strain>
    </source>
</reference>
<dbReference type="NCBIfam" id="TIGR02532">
    <property type="entry name" value="IV_pilin_GFxxxE"/>
    <property type="match status" value="1"/>
</dbReference>
<dbReference type="OrthoDB" id="8607132at2"/>
<organism evidence="2 3">
    <name type="scientific">Amantichitinum ursilacus</name>
    <dbReference type="NCBI Taxonomy" id="857265"/>
    <lineage>
        <taxon>Bacteria</taxon>
        <taxon>Pseudomonadati</taxon>
        <taxon>Pseudomonadota</taxon>
        <taxon>Betaproteobacteria</taxon>
        <taxon>Neisseriales</taxon>
        <taxon>Chitinibacteraceae</taxon>
        <taxon>Amantichitinum</taxon>
    </lineage>
</organism>
<dbReference type="EMBL" id="LAQT01000010">
    <property type="protein sequence ID" value="KPC52149.1"/>
    <property type="molecule type" value="Genomic_DNA"/>
</dbReference>
<sequence length="147" mass="15751">MRSNQGFTLMELMIILAIVAILTGVAIPLYQTTVMKSRRTTAQTALLDVASREERFFAANNSYTSDLSALGYGVSSSSTSMPIPDSTNHFYDVPSPTVTTGASAGYTLQATPATSQLKDTTCYTYTYNSFGVRGNVNGSATLATCWN</sequence>
<evidence type="ECO:0000256" key="1">
    <source>
        <dbReference type="SAM" id="Phobius"/>
    </source>
</evidence>
<dbReference type="Proteomes" id="UP000037939">
    <property type="component" value="Unassembled WGS sequence"/>
</dbReference>
<keyword evidence="1" id="KW-0812">Transmembrane</keyword>
<dbReference type="Pfam" id="PF16732">
    <property type="entry name" value="ComP_DUS"/>
    <property type="match status" value="1"/>
</dbReference>
<protein>
    <submittedName>
        <fullName evidence="2">Putative major pilin subunit</fullName>
    </submittedName>
</protein>
<dbReference type="AlphaFoldDB" id="A0A0N0GMX6"/>
<dbReference type="InterPro" id="IPR045584">
    <property type="entry name" value="Pilin-like"/>
</dbReference>